<comment type="caution">
    <text evidence="1">The sequence shown here is derived from an EMBL/GenBank/DDBJ whole genome shotgun (WGS) entry which is preliminary data.</text>
</comment>
<feature type="non-terminal residue" evidence="1">
    <location>
        <position position="1"/>
    </location>
</feature>
<protein>
    <submittedName>
        <fullName evidence="1">Uncharacterized protein</fullName>
    </submittedName>
</protein>
<sequence>MSGIIIEEIDQDTVHFSFTNGSLKVLIHNGDLSREP</sequence>
<organism evidence="1 2">
    <name type="scientific">Rotaria socialis</name>
    <dbReference type="NCBI Taxonomy" id="392032"/>
    <lineage>
        <taxon>Eukaryota</taxon>
        <taxon>Metazoa</taxon>
        <taxon>Spiralia</taxon>
        <taxon>Gnathifera</taxon>
        <taxon>Rotifera</taxon>
        <taxon>Eurotatoria</taxon>
        <taxon>Bdelloidea</taxon>
        <taxon>Philodinida</taxon>
        <taxon>Philodinidae</taxon>
        <taxon>Rotaria</taxon>
    </lineage>
</organism>
<dbReference type="Proteomes" id="UP000663848">
    <property type="component" value="Unassembled WGS sequence"/>
</dbReference>
<reference evidence="1" key="1">
    <citation type="submission" date="2021-02" db="EMBL/GenBank/DDBJ databases">
        <authorList>
            <person name="Nowell W R."/>
        </authorList>
    </citation>
    <scope>NUCLEOTIDE SEQUENCE</scope>
</reference>
<evidence type="ECO:0000313" key="1">
    <source>
        <dbReference type="EMBL" id="CAF5025570.1"/>
    </source>
</evidence>
<accession>A0A822BGW0</accession>
<dbReference type="AlphaFoldDB" id="A0A822BGW0"/>
<gene>
    <name evidence="1" type="ORF">QYT958_LOCUS40281</name>
</gene>
<dbReference type="EMBL" id="CAJOBR010040785">
    <property type="protein sequence ID" value="CAF5025570.1"/>
    <property type="molecule type" value="Genomic_DNA"/>
</dbReference>
<name>A0A822BGW0_9BILA</name>
<evidence type="ECO:0000313" key="2">
    <source>
        <dbReference type="Proteomes" id="UP000663848"/>
    </source>
</evidence>
<proteinExistence type="predicted"/>